<proteinExistence type="predicted"/>
<evidence type="ECO:0000313" key="2">
    <source>
        <dbReference type="Proteomes" id="UP001194468"/>
    </source>
</evidence>
<dbReference type="Proteomes" id="UP001194468">
    <property type="component" value="Unassembled WGS sequence"/>
</dbReference>
<dbReference type="EMBL" id="WHUW01000035">
    <property type="protein sequence ID" value="KAF8433181.1"/>
    <property type="molecule type" value="Genomic_DNA"/>
</dbReference>
<evidence type="ECO:0000313" key="1">
    <source>
        <dbReference type="EMBL" id="KAF8433181.1"/>
    </source>
</evidence>
<reference evidence="1" key="2">
    <citation type="journal article" date="2020" name="Nat. Commun.">
        <title>Large-scale genome sequencing of mycorrhizal fungi provides insights into the early evolution of symbiotic traits.</title>
        <authorList>
            <person name="Miyauchi S."/>
            <person name="Kiss E."/>
            <person name="Kuo A."/>
            <person name="Drula E."/>
            <person name="Kohler A."/>
            <person name="Sanchez-Garcia M."/>
            <person name="Morin E."/>
            <person name="Andreopoulos B."/>
            <person name="Barry K.W."/>
            <person name="Bonito G."/>
            <person name="Buee M."/>
            <person name="Carver A."/>
            <person name="Chen C."/>
            <person name="Cichocki N."/>
            <person name="Clum A."/>
            <person name="Culley D."/>
            <person name="Crous P.W."/>
            <person name="Fauchery L."/>
            <person name="Girlanda M."/>
            <person name="Hayes R.D."/>
            <person name="Keri Z."/>
            <person name="LaButti K."/>
            <person name="Lipzen A."/>
            <person name="Lombard V."/>
            <person name="Magnuson J."/>
            <person name="Maillard F."/>
            <person name="Murat C."/>
            <person name="Nolan M."/>
            <person name="Ohm R.A."/>
            <person name="Pangilinan J."/>
            <person name="Pereira M.F."/>
            <person name="Perotto S."/>
            <person name="Peter M."/>
            <person name="Pfister S."/>
            <person name="Riley R."/>
            <person name="Sitrit Y."/>
            <person name="Stielow J.B."/>
            <person name="Szollosi G."/>
            <person name="Zifcakova L."/>
            <person name="Stursova M."/>
            <person name="Spatafora J.W."/>
            <person name="Tedersoo L."/>
            <person name="Vaario L.M."/>
            <person name="Yamada A."/>
            <person name="Yan M."/>
            <person name="Wang P."/>
            <person name="Xu J."/>
            <person name="Bruns T."/>
            <person name="Baldrian P."/>
            <person name="Vilgalys R."/>
            <person name="Dunand C."/>
            <person name="Henrissat B."/>
            <person name="Grigoriev I.V."/>
            <person name="Hibbett D."/>
            <person name="Nagy L.G."/>
            <person name="Martin F.M."/>
        </authorList>
    </citation>
    <scope>NUCLEOTIDE SEQUENCE</scope>
    <source>
        <strain evidence="1">BED1</strain>
    </source>
</reference>
<name>A0AAD4G9W1_BOLED</name>
<accession>A0AAD4G9W1</accession>
<comment type="caution">
    <text evidence="1">The sequence shown here is derived from an EMBL/GenBank/DDBJ whole genome shotgun (WGS) entry which is preliminary data.</text>
</comment>
<reference evidence="1" key="1">
    <citation type="submission" date="2019-10" db="EMBL/GenBank/DDBJ databases">
        <authorList>
            <consortium name="DOE Joint Genome Institute"/>
            <person name="Kuo A."/>
            <person name="Miyauchi S."/>
            <person name="Kiss E."/>
            <person name="Drula E."/>
            <person name="Kohler A."/>
            <person name="Sanchez-Garcia M."/>
            <person name="Andreopoulos B."/>
            <person name="Barry K.W."/>
            <person name="Bonito G."/>
            <person name="Buee M."/>
            <person name="Carver A."/>
            <person name="Chen C."/>
            <person name="Cichocki N."/>
            <person name="Clum A."/>
            <person name="Culley D."/>
            <person name="Crous P.W."/>
            <person name="Fauchery L."/>
            <person name="Girlanda M."/>
            <person name="Hayes R."/>
            <person name="Keri Z."/>
            <person name="LaButti K."/>
            <person name="Lipzen A."/>
            <person name="Lombard V."/>
            <person name="Magnuson J."/>
            <person name="Maillard F."/>
            <person name="Morin E."/>
            <person name="Murat C."/>
            <person name="Nolan M."/>
            <person name="Ohm R."/>
            <person name="Pangilinan J."/>
            <person name="Pereira M."/>
            <person name="Perotto S."/>
            <person name="Peter M."/>
            <person name="Riley R."/>
            <person name="Sitrit Y."/>
            <person name="Stielow B."/>
            <person name="Szollosi G."/>
            <person name="Zifcakova L."/>
            <person name="Stursova M."/>
            <person name="Spatafora J.W."/>
            <person name="Tedersoo L."/>
            <person name="Vaario L.-M."/>
            <person name="Yamada A."/>
            <person name="Yan M."/>
            <person name="Wang P."/>
            <person name="Xu J."/>
            <person name="Bruns T."/>
            <person name="Baldrian P."/>
            <person name="Vilgalys R."/>
            <person name="Henrissat B."/>
            <person name="Grigoriev I.V."/>
            <person name="Hibbett D."/>
            <person name="Nagy L.G."/>
            <person name="Martin F.M."/>
        </authorList>
    </citation>
    <scope>NUCLEOTIDE SEQUENCE</scope>
    <source>
        <strain evidence="1">BED1</strain>
    </source>
</reference>
<gene>
    <name evidence="1" type="ORF">L210DRAFT_3763592</name>
</gene>
<sequence>MHRQLQRSLVPLYRYITDHNLNARGIAANEITPGRRSFCRREYLQSPYDLVKVAAFRRKLEKEKASIDARLKSDQLDATREGLKKLLSMRNHVQVLKEEMQTIDRLYRPAERRIDI</sequence>
<protein>
    <submittedName>
        <fullName evidence="1">Uncharacterized protein</fullName>
    </submittedName>
</protein>
<organism evidence="1 2">
    <name type="scientific">Boletus edulis BED1</name>
    <dbReference type="NCBI Taxonomy" id="1328754"/>
    <lineage>
        <taxon>Eukaryota</taxon>
        <taxon>Fungi</taxon>
        <taxon>Dikarya</taxon>
        <taxon>Basidiomycota</taxon>
        <taxon>Agaricomycotina</taxon>
        <taxon>Agaricomycetes</taxon>
        <taxon>Agaricomycetidae</taxon>
        <taxon>Boletales</taxon>
        <taxon>Boletineae</taxon>
        <taxon>Boletaceae</taxon>
        <taxon>Boletoideae</taxon>
        <taxon>Boletus</taxon>
    </lineage>
</organism>
<keyword evidence="2" id="KW-1185">Reference proteome</keyword>
<dbReference type="AlphaFoldDB" id="A0AAD4G9W1"/>